<sequence length="309" mass="34536">MIKVSTTDPDEAINAVSKVYCPHQLKLDRRATTVSTRLRADVSHSFAHVGLEYGARAAVDAGNLDNLILVMHAVRGAGNVLQQGQELQWKAGQTITVSGGRPTRFSFDPIFAQSSLRLDPMDVKLHCEKLLNVSLDHDVRFELQHFSPELEALWSQILTMSSLRESLPPLGLGYLQQMAIDVLLYGHPHNYSYLFGTAERRIEGLASDAIALIDSLPEYEVLHVADVAARMRVSARSLERAFRESLGMGPAQYLRTKRLDRARRLLEEADRGTSVTDIAAAQGFYHPSRFAQYYRDRFGESPSATIARR</sequence>
<dbReference type="Pfam" id="PF14525">
    <property type="entry name" value="AraC_binding_2"/>
    <property type="match status" value="1"/>
</dbReference>
<evidence type="ECO:0000313" key="6">
    <source>
        <dbReference type="Proteomes" id="UP001549307"/>
    </source>
</evidence>
<dbReference type="PROSITE" id="PS01124">
    <property type="entry name" value="HTH_ARAC_FAMILY_2"/>
    <property type="match status" value="1"/>
</dbReference>
<evidence type="ECO:0000259" key="4">
    <source>
        <dbReference type="PROSITE" id="PS01124"/>
    </source>
</evidence>
<evidence type="ECO:0000313" key="5">
    <source>
        <dbReference type="EMBL" id="MET4538372.1"/>
    </source>
</evidence>
<proteinExistence type="predicted"/>
<accession>A0ABV2P0T3</accession>
<keyword evidence="2" id="KW-0238">DNA-binding</keyword>
<dbReference type="Gene3D" id="1.10.10.60">
    <property type="entry name" value="Homeodomain-like"/>
    <property type="match status" value="1"/>
</dbReference>
<dbReference type="Proteomes" id="UP001549307">
    <property type="component" value="Unassembled WGS sequence"/>
</dbReference>
<dbReference type="PANTHER" id="PTHR46796:SF6">
    <property type="entry name" value="ARAC SUBFAMILY"/>
    <property type="match status" value="1"/>
</dbReference>
<evidence type="ECO:0000256" key="1">
    <source>
        <dbReference type="ARBA" id="ARBA00023015"/>
    </source>
</evidence>
<dbReference type="PROSITE" id="PS00041">
    <property type="entry name" value="HTH_ARAC_FAMILY_1"/>
    <property type="match status" value="1"/>
</dbReference>
<name>A0ABV2P0T3_9MICC</name>
<dbReference type="InterPro" id="IPR018062">
    <property type="entry name" value="HTH_AraC-typ_CS"/>
</dbReference>
<dbReference type="InterPro" id="IPR050204">
    <property type="entry name" value="AraC_XylS_family_regulators"/>
</dbReference>
<reference evidence="5 6" key="1">
    <citation type="submission" date="2024-06" db="EMBL/GenBank/DDBJ databases">
        <title>Sorghum-associated microbial communities from plants grown in Nebraska, USA.</title>
        <authorList>
            <person name="Schachtman D."/>
        </authorList>
    </citation>
    <scope>NUCLEOTIDE SEQUENCE [LARGE SCALE GENOMIC DNA]</scope>
    <source>
        <strain evidence="5 6">3552</strain>
    </source>
</reference>
<comment type="caution">
    <text evidence="5">The sequence shown here is derived from an EMBL/GenBank/DDBJ whole genome shotgun (WGS) entry which is preliminary data.</text>
</comment>
<evidence type="ECO:0000256" key="2">
    <source>
        <dbReference type="ARBA" id="ARBA00023125"/>
    </source>
</evidence>
<organism evidence="5 6">
    <name type="scientific">Arthrobacter bambusae</name>
    <dbReference type="NCBI Taxonomy" id="1338426"/>
    <lineage>
        <taxon>Bacteria</taxon>
        <taxon>Bacillati</taxon>
        <taxon>Actinomycetota</taxon>
        <taxon>Actinomycetes</taxon>
        <taxon>Micrococcales</taxon>
        <taxon>Micrococcaceae</taxon>
        <taxon>Arthrobacter</taxon>
    </lineage>
</organism>
<keyword evidence="3" id="KW-0804">Transcription</keyword>
<dbReference type="InterPro" id="IPR009057">
    <property type="entry name" value="Homeodomain-like_sf"/>
</dbReference>
<dbReference type="EMBL" id="JBEPSN010000001">
    <property type="protein sequence ID" value="MET4538372.1"/>
    <property type="molecule type" value="Genomic_DNA"/>
</dbReference>
<dbReference type="PANTHER" id="PTHR46796">
    <property type="entry name" value="HTH-TYPE TRANSCRIPTIONAL ACTIVATOR RHAS-RELATED"/>
    <property type="match status" value="1"/>
</dbReference>
<dbReference type="RefSeq" id="WP_354225726.1">
    <property type="nucleotide sequence ID" value="NZ_JBEPSN010000001.1"/>
</dbReference>
<gene>
    <name evidence="5" type="ORF">ABIE37_000127</name>
</gene>
<evidence type="ECO:0000256" key="3">
    <source>
        <dbReference type="ARBA" id="ARBA00023163"/>
    </source>
</evidence>
<dbReference type="SUPFAM" id="SSF46689">
    <property type="entry name" value="Homeodomain-like"/>
    <property type="match status" value="2"/>
</dbReference>
<dbReference type="GeneID" id="92751109"/>
<dbReference type="SMART" id="SM00342">
    <property type="entry name" value="HTH_ARAC"/>
    <property type="match status" value="1"/>
</dbReference>
<feature type="domain" description="HTH araC/xylS-type" evidence="4">
    <location>
        <begin position="207"/>
        <end position="308"/>
    </location>
</feature>
<dbReference type="Pfam" id="PF12833">
    <property type="entry name" value="HTH_18"/>
    <property type="match status" value="1"/>
</dbReference>
<dbReference type="InterPro" id="IPR035418">
    <property type="entry name" value="AraC-bd_2"/>
</dbReference>
<keyword evidence="1" id="KW-0805">Transcription regulation</keyword>
<dbReference type="InterPro" id="IPR018060">
    <property type="entry name" value="HTH_AraC"/>
</dbReference>
<protein>
    <submittedName>
        <fullName evidence="5">AraC-like DNA-binding protein</fullName>
    </submittedName>
</protein>
<keyword evidence="6" id="KW-1185">Reference proteome</keyword>